<proteinExistence type="predicted"/>
<dbReference type="GeneID" id="109718338"/>
<gene>
    <name evidence="2" type="primary">LOC109718338</name>
</gene>
<accession>A0A6P5G345</accession>
<protein>
    <submittedName>
        <fullName evidence="2">Topless-related protein 4-like</fullName>
    </submittedName>
</protein>
<sequence length="88" mass="9728">MIYGKRLIAGNSYCLLEAAATFMGPPPAITSLALHPKPIKLLTGHHQKRVTGLAKLCIWETTGGEHTHTKSMQISDAEAKVQFYFYQV</sequence>
<dbReference type="Proteomes" id="UP000515123">
    <property type="component" value="Linkage group 12"/>
</dbReference>
<evidence type="ECO:0000313" key="1">
    <source>
        <dbReference type="Proteomes" id="UP000515123"/>
    </source>
</evidence>
<reference evidence="2" key="2">
    <citation type="submission" date="2025-08" db="UniProtKB">
        <authorList>
            <consortium name="RefSeq"/>
        </authorList>
    </citation>
    <scope>IDENTIFICATION</scope>
    <source>
        <tissue evidence="2">Leaf</tissue>
    </source>
</reference>
<name>A0A6P5G345_ANACO</name>
<dbReference type="RefSeq" id="XP_020100113.1">
    <property type="nucleotide sequence ID" value="XM_020244524.1"/>
</dbReference>
<keyword evidence="1" id="KW-1185">Reference proteome</keyword>
<reference evidence="1" key="1">
    <citation type="journal article" date="2015" name="Nat. Genet.">
        <title>The pineapple genome and the evolution of CAM photosynthesis.</title>
        <authorList>
            <person name="Ming R."/>
            <person name="VanBuren R."/>
            <person name="Wai C.M."/>
            <person name="Tang H."/>
            <person name="Schatz M.C."/>
            <person name="Bowers J.E."/>
            <person name="Lyons E."/>
            <person name="Wang M.L."/>
            <person name="Chen J."/>
            <person name="Biggers E."/>
            <person name="Zhang J."/>
            <person name="Huang L."/>
            <person name="Zhang L."/>
            <person name="Miao W."/>
            <person name="Zhang J."/>
            <person name="Ye Z."/>
            <person name="Miao C."/>
            <person name="Lin Z."/>
            <person name="Wang H."/>
            <person name="Zhou H."/>
            <person name="Yim W.C."/>
            <person name="Priest H.D."/>
            <person name="Zheng C."/>
            <person name="Woodhouse M."/>
            <person name="Edger P.P."/>
            <person name="Guyot R."/>
            <person name="Guo H.B."/>
            <person name="Guo H."/>
            <person name="Zheng G."/>
            <person name="Singh R."/>
            <person name="Sharma A."/>
            <person name="Min X."/>
            <person name="Zheng Y."/>
            <person name="Lee H."/>
            <person name="Gurtowski J."/>
            <person name="Sedlazeck F.J."/>
            <person name="Harkess A."/>
            <person name="McKain M.R."/>
            <person name="Liao Z."/>
            <person name="Fang J."/>
            <person name="Liu J."/>
            <person name="Zhang X."/>
            <person name="Zhang Q."/>
            <person name="Hu W."/>
            <person name="Qin Y."/>
            <person name="Wang K."/>
            <person name="Chen L.Y."/>
            <person name="Shirley N."/>
            <person name="Lin Y.R."/>
            <person name="Liu L.Y."/>
            <person name="Hernandez A.G."/>
            <person name="Wright C.L."/>
            <person name="Bulone V."/>
            <person name="Tuskan G.A."/>
            <person name="Heath K."/>
            <person name="Zee F."/>
            <person name="Moore P.H."/>
            <person name="Sunkar R."/>
            <person name="Leebens-Mack J.H."/>
            <person name="Mockler T."/>
            <person name="Bennetzen J.L."/>
            <person name="Freeling M."/>
            <person name="Sankoff D."/>
            <person name="Paterson A.H."/>
            <person name="Zhu X."/>
            <person name="Yang X."/>
            <person name="Smith J.A."/>
            <person name="Cushman J.C."/>
            <person name="Paull R.E."/>
            <person name="Yu Q."/>
        </authorList>
    </citation>
    <scope>NUCLEOTIDE SEQUENCE [LARGE SCALE GENOMIC DNA]</scope>
    <source>
        <strain evidence="1">cv. F153</strain>
    </source>
</reference>
<evidence type="ECO:0000313" key="2">
    <source>
        <dbReference type="RefSeq" id="XP_020100113.1"/>
    </source>
</evidence>
<dbReference type="AlphaFoldDB" id="A0A6P5G345"/>
<organism evidence="1 2">
    <name type="scientific">Ananas comosus</name>
    <name type="common">Pineapple</name>
    <name type="synonym">Ananas ananas</name>
    <dbReference type="NCBI Taxonomy" id="4615"/>
    <lineage>
        <taxon>Eukaryota</taxon>
        <taxon>Viridiplantae</taxon>
        <taxon>Streptophyta</taxon>
        <taxon>Embryophyta</taxon>
        <taxon>Tracheophyta</taxon>
        <taxon>Spermatophyta</taxon>
        <taxon>Magnoliopsida</taxon>
        <taxon>Liliopsida</taxon>
        <taxon>Poales</taxon>
        <taxon>Bromeliaceae</taxon>
        <taxon>Bromelioideae</taxon>
        <taxon>Ananas</taxon>
    </lineage>
</organism>